<feature type="transmembrane region" description="Helical" evidence="7">
    <location>
        <begin position="405"/>
        <end position="425"/>
    </location>
</feature>
<evidence type="ECO:0000256" key="6">
    <source>
        <dbReference type="ARBA" id="ARBA00023136"/>
    </source>
</evidence>
<dbReference type="GO" id="GO:0022857">
    <property type="term" value="F:transmembrane transporter activity"/>
    <property type="evidence" value="ECO:0007669"/>
    <property type="project" value="InterPro"/>
</dbReference>
<evidence type="ECO:0000256" key="5">
    <source>
        <dbReference type="ARBA" id="ARBA00022989"/>
    </source>
</evidence>
<dbReference type="AlphaFoldDB" id="A0A1L6MXT2"/>
<feature type="transmembrane region" description="Helical" evidence="7">
    <location>
        <begin position="437"/>
        <end position="458"/>
    </location>
</feature>
<keyword evidence="5 7" id="KW-1133">Transmembrane helix</keyword>
<feature type="transmembrane region" description="Helical" evidence="7">
    <location>
        <begin position="360"/>
        <end position="384"/>
    </location>
</feature>
<keyword evidence="6 7" id="KW-0472">Membrane</keyword>
<feature type="transmembrane region" description="Helical" evidence="7">
    <location>
        <begin position="12"/>
        <end position="31"/>
    </location>
</feature>
<reference evidence="8 9" key="1">
    <citation type="submission" date="2016-08" db="EMBL/GenBank/DDBJ databases">
        <title>Identification and validation of antigenic proteins from Pajaroellobacter abortibovis using de-novo genome sequence assembly and reverse vaccinology.</title>
        <authorList>
            <person name="Welly B.T."/>
            <person name="Miller M.R."/>
            <person name="Stott J.L."/>
            <person name="Blanchard M.T."/>
            <person name="Islas-Trejo A.D."/>
            <person name="O'Rourke S.M."/>
            <person name="Young A.E."/>
            <person name="Medrano J.F."/>
            <person name="Van Eenennaam A.L."/>
        </authorList>
    </citation>
    <scope>NUCLEOTIDE SEQUENCE [LARGE SCALE GENOMIC DNA]</scope>
    <source>
        <strain evidence="8 9">BTF92-0548A/99-0131</strain>
    </source>
</reference>
<gene>
    <name evidence="8" type="ORF">BCY86_06045</name>
</gene>
<evidence type="ECO:0000256" key="4">
    <source>
        <dbReference type="ARBA" id="ARBA00022692"/>
    </source>
</evidence>
<dbReference type="PIRSF" id="PIRSF006060">
    <property type="entry name" value="AA_transporter"/>
    <property type="match status" value="1"/>
</dbReference>
<feature type="transmembrane region" description="Helical" evidence="7">
    <location>
        <begin position="283"/>
        <end position="305"/>
    </location>
</feature>
<evidence type="ECO:0000256" key="2">
    <source>
        <dbReference type="ARBA" id="ARBA00022448"/>
    </source>
</evidence>
<dbReference type="STRING" id="1882918.BCY86_06045"/>
<evidence type="ECO:0000256" key="3">
    <source>
        <dbReference type="ARBA" id="ARBA00022475"/>
    </source>
</evidence>
<comment type="subcellular location">
    <subcellularLocation>
        <location evidence="1">Cell membrane</location>
        <topology evidence="1">Multi-pass membrane protein</topology>
    </subcellularLocation>
</comment>
<feature type="transmembrane region" description="Helical" evidence="7">
    <location>
        <begin position="334"/>
        <end position="354"/>
    </location>
</feature>
<dbReference type="OrthoDB" id="9762947at2"/>
<dbReference type="KEGG" id="pabo:BCY86_06045"/>
<feature type="transmembrane region" description="Helical" evidence="7">
    <location>
        <begin position="37"/>
        <end position="59"/>
    </location>
</feature>
<dbReference type="RefSeq" id="WP_075276957.1">
    <property type="nucleotide sequence ID" value="NZ_CP016908.1"/>
</dbReference>
<dbReference type="EMBL" id="CP016908">
    <property type="protein sequence ID" value="APS00292.1"/>
    <property type="molecule type" value="Genomic_DNA"/>
</dbReference>
<feature type="transmembrane region" description="Helical" evidence="7">
    <location>
        <begin position="91"/>
        <end position="113"/>
    </location>
</feature>
<feature type="transmembrane region" description="Helical" evidence="7">
    <location>
        <begin position="196"/>
        <end position="216"/>
    </location>
</feature>
<dbReference type="GO" id="GO:0005886">
    <property type="term" value="C:plasma membrane"/>
    <property type="evidence" value="ECO:0007669"/>
    <property type="project" value="UniProtKB-SubCell"/>
</dbReference>
<evidence type="ECO:0000256" key="1">
    <source>
        <dbReference type="ARBA" id="ARBA00004651"/>
    </source>
</evidence>
<dbReference type="PANTHER" id="PTHR42770:SF15">
    <property type="entry name" value="GLUTAMATE_GAMMA-AMINOBUTYRATE ANTIPORTER-RELATED"/>
    <property type="match status" value="1"/>
</dbReference>
<dbReference type="Proteomes" id="UP000185544">
    <property type="component" value="Chromosome"/>
</dbReference>
<accession>A0A1L6MXT2</accession>
<feature type="transmembrane region" description="Helical" evidence="7">
    <location>
        <begin position="156"/>
        <end position="176"/>
    </location>
</feature>
<dbReference type="Pfam" id="PF13520">
    <property type="entry name" value="AA_permease_2"/>
    <property type="match status" value="1"/>
</dbReference>
<sequence length="471" mass="51704">MSADIRPVNKGLSLFSLVMMNVVTVASLRALTASAEYGFSLLFFYGVGAIFFFIPSALVSAELATGWPSLGGSYVWVREAFGSRCGFVSAWIQWICTIVWYPVALTFISAMIAHFIGPELAESKYYVFTCVLVLFWGATLLNCFGIEISSWVSTMGALFGTIFPMIVIMVLGLWWMCTGHPRHIEISYHHLFPQNYSLHYLSYALAIIFGLIGMEVSAVHACDVVRPEHNYPKAQLYSALIILFTLVFSSLSVGIVVPPDQLSLVSGIGQALAIFGDAYGMHWLAYLTLGLIVIGALAGLSTWLIGPTRGLLAAGQDHFLPSLFHYVNKKDAPVGLLLVQAVIVSILTLLFLLMPAVNGSYWVLTALASQLNLLFYIIFFAAAIRLRYKHAHRPRAYKIPGGKTGIWLVGISGIVICTLAILLGFLPPSDMQVGNLFVYESILFGGILFFCVLPLFFLHGKVEGVQERTLV</sequence>
<keyword evidence="9" id="KW-1185">Reference proteome</keyword>
<name>A0A1L6MXT2_9BACT</name>
<dbReference type="Gene3D" id="1.20.1740.10">
    <property type="entry name" value="Amino acid/polyamine transporter I"/>
    <property type="match status" value="1"/>
</dbReference>
<evidence type="ECO:0008006" key="10">
    <source>
        <dbReference type="Google" id="ProtNLM"/>
    </source>
</evidence>
<dbReference type="PANTHER" id="PTHR42770">
    <property type="entry name" value="AMINO ACID TRANSPORTER-RELATED"/>
    <property type="match status" value="1"/>
</dbReference>
<dbReference type="InterPro" id="IPR050367">
    <property type="entry name" value="APC_superfamily"/>
</dbReference>
<feature type="transmembrane region" description="Helical" evidence="7">
    <location>
        <begin position="236"/>
        <end position="257"/>
    </location>
</feature>
<keyword evidence="3" id="KW-1003">Cell membrane</keyword>
<evidence type="ECO:0000313" key="8">
    <source>
        <dbReference type="EMBL" id="APS00292.1"/>
    </source>
</evidence>
<evidence type="ECO:0000256" key="7">
    <source>
        <dbReference type="SAM" id="Phobius"/>
    </source>
</evidence>
<proteinExistence type="predicted"/>
<organism evidence="8 9">
    <name type="scientific">Pajaroellobacter abortibovis</name>
    <dbReference type="NCBI Taxonomy" id="1882918"/>
    <lineage>
        <taxon>Bacteria</taxon>
        <taxon>Pseudomonadati</taxon>
        <taxon>Myxococcota</taxon>
        <taxon>Polyangia</taxon>
        <taxon>Polyangiales</taxon>
        <taxon>Polyangiaceae</taxon>
    </lineage>
</organism>
<keyword evidence="2" id="KW-0813">Transport</keyword>
<keyword evidence="4 7" id="KW-0812">Transmembrane</keyword>
<feature type="transmembrane region" description="Helical" evidence="7">
    <location>
        <begin position="125"/>
        <end position="144"/>
    </location>
</feature>
<protein>
    <recommendedName>
        <fullName evidence="10">Transporter</fullName>
    </recommendedName>
</protein>
<evidence type="ECO:0000313" key="9">
    <source>
        <dbReference type="Proteomes" id="UP000185544"/>
    </source>
</evidence>
<dbReference type="InterPro" id="IPR002293">
    <property type="entry name" value="AA/rel_permease1"/>
</dbReference>